<organism evidence="1 2">
    <name type="scientific">Citrus x changshan-huyou</name>
    <dbReference type="NCBI Taxonomy" id="2935761"/>
    <lineage>
        <taxon>Eukaryota</taxon>
        <taxon>Viridiplantae</taxon>
        <taxon>Streptophyta</taxon>
        <taxon>Embryophyta</taxon>
        <taxon>Tracheophyta</taxon>
        <taxon>Spermatophyta</taxon>
        <taxon>Magnoliopsida</taxon>
        <taxon>eudicotyledons</taxon>
        <taxon>Gunneridae</taxon>
        <taxon>Pentapetalae</taxon>
        <taxon>rosids</taxon>
        <taxon>malvids</taxon>
        <taxon>Sapindales</taxon>
        <taxon>Rutaceae</taxon>
        <taxon>Aurantioideae</taxon>
        <taxon>Citrus</taxon>
    </lineage>
</organism>
<protein>
    <submittedName>
        <fullName evidence="1">Uncharacterized protein</fullName>
    </submittedName>
</protein>
<evidence type="ECO:0000313" key="2">
    <source>
        <dbReference type="Proteomes" id="UP001428341"/>
    </source>
</evidence>
<keyword evidence="2" id="KW-1185">Reference proteome</keyword>
<dbReference type="AlphaFoldDB" id="A0AAP0QZL1"/>
<comment type="caution">
    <text evidence="1">The sequence shown here is derived from an EMBL/GenBank/DDBJ whole genome shotgun (WGS) entry which is preliminary data.</text>
</comment>
<gene>
    <name evidence="1" type="ORF">WN944_012410</name>
</gene>
<reference evidence="1 2" key="1">
    <citation type="submission" date="2024-05" db="EMBL/GenBank/DDBJ databases">
        <title>Haplotype-resolved chromosome-level genome assembly of Huyou (Citrus changshanensis).</title>
        <authorList>
            <person name="Miao C."/>
            <person name="Chen W."/>
            <person name="Wu Y."/>
            <person name="Wang L."/>
            <person name="Zhao S."/>
            <person name="Grierson D."/>
            <person name="Xu C."/>
            <person name="Chen K."/>
        </authorList>
    </citation>
    <scope>NUCLEOTIDE SEQUENCE [LARGE SCALE GENOMIC DNA]</scope>
    <source>
        <strain evidence="1">01-14</strain>
        <tissue evidence="1">Leaf</tissue>
    </source>
</reference>
<dbReference type="Proteomes" id="UP001428341">
    <property type="component" value="Unassembled WGS sequence"/>
</dbReference>
<accession>A0AAP0QZL1</accession>
<dbReference type="EMBL" id="JBCGBO010000002">
    <property type="protein sequence ID" value="KAK9223961.1"/>
    <property type="molecule type" value="Genomic_DNA"/>
</dbReference>
<name>A0AAP0QZL1_9ROSI</name>
<proteinExistence type="predicted"/>
<evidence type="ECO:0000313" key="1">
    <source>
        <dbReference type="EMBL" id="KAK9223961.1"/>
    </source>
</evidence>
<sequence>MRAAHHHTNLAAKPCPLIYDSKRRKESHYHRMKENISLKRIDRSKETVRVAVKPQRLPVPTGFCHLENLLVFVESFELSGVLIATGAVAIFVFDEDL</sequence>